<organism evidence="2 3">
    <name type="scientific">Neolamprologus brichardi</name>
    <name type="common">Fairy cichlid</name>
    <name type="synonym">Lamprologus brichardi</name>
    <dbReference type="NCBI Taxonomy" id="32507"/>
    <lineage>
        <taxon>Eukaryota</taxon>
        <taxon>Metazoa</taxon>
        <taxon>Chordata</taxon>
        <taxon>Craniata</taxon>
        <taxon>Vertebrata</taxon>
        <taxon>Euteleostomi</taxon>
        <taxon>Actinopterygii</taxon>
        <taxon>Neopterygii</taxon>
        <taxon>Teleostei</taxon>
        <taxon>Neoteleostei</taxon>
        <taxon>Acanthomorphata</taxon>
        <taxon>Ovalentaria</taxon>
        <taxon>Cichlomorphae</taxon>
        <taxon>Cichliformes</taxon>
        <taxon>Cichlidae</taxon>
        <taxon>African cichlids</taxon>
        <taxon>Pseudocrenilabrinae</taxon>
        <taxon>Lamprologini</taxon>
        <taxon>Neolamprologus</taxon>
    </lineage>
</organism>
<name>A0A3Q4G5V8_NEOBR</name>
<sequence>TDEDHCSIHSLLALLWSPPSAGDHEEDEATEKTARETWHRWTSNQRDEKSREETEYQNKDLMMVVKDLQKVQDQSPQRGWIQTQELLAVRSYLTDHHSSS</sequence>
<evidence type="ECO:0000313" key="2">
    <source>
        <dbReference type="Ensembl" id="ENSNBRP00000003701.1"/>
    </source>
</evidence>
<feature type="region of interest" description="Disordered" evidence="1">
    <location>
        <begin position="17"/>
        <end position="55"/>
    </location>
</feature>
<protein>
    <submittedName>
        <fullName evidence="2">Uncharacterized protein</fullName>
    </submittedName>
</protein>
<reference evidence="2" key="2">
    <citation type="submission" date="2025-09" db="UniProtKB">
        <authorList>
            <consortium name="Ensembl"/>
        </authorList>
    </citation>
    <scope>IDENTIFICATION</scope>
</reference>
<keyword evidence="3" id="KW-1185">Reference proteome</keyword>
<proteinExistence type="predicted"/>
<dbReference type="AlphaFoldDB" id="A0A3Q4G5V8"/>
<feature type="compositionally biased region" description="Basic and acidic residues" evidence="1">
    <location>
        <begin position="30"/>
        <end position="55"/>
    </location>
</feature>
<reference evidence="2" key="1">
    <citation type="submission" date="2025-08" db="UniProtKB">
        <authorList>
            <consortium name="Ensembl"/>
        </authorList>
    </citation>
    <scope>IDENTIFICATION</scope>
</reference>
<dbReference type="Proteomes" id="UP000261580">
    <property type="component" value="Unassembled WGS sequence"/>
</dbReference>
<dbReference type="Ensembl" id="ENSNBRT00000003827.1">
    <property type="protein sequence ID" value="ENSNBRP00000003701.1"/>
    <property type="gene ID" value="ENSNBRG00000002944.1"/>
</dbReference>
<accession>A0A3Q4G5V8</accession>
<evidence type="ECO:0000256" key="1">
    <source>
        <dbReference type="SAM" id="MobiDB-lite"/>
    </source>
</evidence>
<evidence type="ECO:0000313" key="3">
    <source>
        <dbReference type="Proteomes" id="UP000261580"/>
    </source>
</evidence>